<evidence type="ECO:0000256" key="6">
    <source>
        <dbReference type="RuleBase" id="RU003423"/>
    </source>
</evidence>
<dbReference type="CDD" id="cd06849">
    <property type="entry name" value="lipoyl_domain"/>
    <property type="match status" value="1"/>
</dbReference>
<feature type="domain" description="Peripheral subunit-binding (PSBD)" evidence="9">
    <location>
        <begin position="157"/>
        <end position="194"/>
    </location>
</feature>
<dbReference type="GO" id="GO:0031405">
    <property type="term" value="F:lipoic acid binding"/>
    <property type="evidence" value="ECO:0007669"/>
    <property type="project" value="TreeGrafter"/>
</dbReference>
<evidence type="ECO:0000256" key="7">
    <source>
        <dbReference type="SAM" id="MobiDB-lite"/>
    </source>
</evidence>
<dbReference type="SUPFAM" id="SSF51230">
    <property type="entry name" value="Single hybrid motif"/>
    <property type="match status" value="1"/>
</dbReference>
<sequence>MSEDFILPALGESVSECVITRWLKEAGDRVEVDEPLVEVSTDKVDTELPSTLTGILEEILVQRDETAKPGQILARIAVDKDETKSNFDHGVKQSDVITGDSTGNLLGNTRPIEDTGWPVTLHTAESKPDLSAKADHIGDEGDKQGNLPTAHNAEIPYATPIVRQLARKLNIDLTNIVGSGVGNRILREDVLLASNRTTNTSTECAQNIPSSPEHDKSAASFDSEVSELRGTRIKMSRLRNIIAERAVHSMQNTAQLSTVIEVDLTRIVDYRNSIKEKFKEAEGVNLTVLPFIINATVQALRKYPVINSHIVDDQIVFPDYENISLAVDTERGLLTPVIKNAGDMTVAQFAKSVFDLARRARNNKLSPDELTGGTFTVTNTGSRGALFDTPVVFLPQLAILGIGAIARRPVIVLDAQGNECISIRSVAFFALSYDHRVIDGADAARFLGYIKSLLETGNCTV</sequence>
<dbReference type="HOGENOM" id="CLU_016733_10_1_11"/>
<dbReference type="InterPro" id="IPR004167">
    <property type="entry name" value="PSBD"/>
</dbReference>
<dbReference type="eggNOG" id="COG0508">
    <property type="taxonomic scope" value="Bacteria"/>
</dbReference>
<dbReference type="SUPFAM" id="SSF47005">
    <property type="entry name" value="Peripheral subunit-binding domain of 2-oxo acid dehydrogenase complex"/>
    <property type="match status" value="1"/>
</dbReference>
<gene>
    <name evidence="10" type="primary">sucB</name>
    <name evidence="10" type="ordered locus">TWT_503</name>
</gene>
<dbReference type="InterPro" id="IPR011053">
    <property type="entry name" value="Single_hybrid_motif"/>
</dbReference>
<dbReference type="PANTHER" id="PTHR43178:SF5">
    <property type="entry name" value="LIPOAMIDE ACYLTRANSFERASE COMPONENT OF BRANCHED-CHAIN ALPHA-KETO ACID DEHYDROGENASE COMPLEX, MITOCHONDRIAL"/>
    <property type="match status" value="1"/>
</dbReference>
<dbReference type="InterPro" id="IPR003016">
    <property type="entry name" value="2-oxoA_DH_lipoyl-BS"/>
</dbReference>
<dbReference type="InterPro" id="IPR014276">
    <property type="entry name" value="2-oxoglutarate_DH_E2"/>
</dbReference>
<dbReference type="InterPro" id="IPR023213">
    <property type="entry name" value="CAT-like_dom_sf"/>
</dbReference>
<proteinExistence type="inferred from homology"/>
<dbReference type="PROSITE" id="PS51826">
    <property type="entry name" value="PSBD"/>
    <property type="match status" value="1"/>
</dbReference>
<dbReference type="PROSITE" id="PS00189">
    <property type="entry name" value="LIPOYL"/>
    <property type="match status" value="1"/>
</dbReference>
<dbReference type="Gene3D" id="2.40.50.100">
    <property type="match status" value="1"/>
</dbReference>
<organism evidence="10 11">
    <name type="scientific">Tropheryma whipplei (strain Twist)</name>
    <name type="common">Whipple's bacillus</name>
    <dbReference type="NCBI Taxonomy" id="203267"/>
    <lineage>
        <taxon>Bacteria</taxon>
        <taxon>Bacillati</taxon>
        <taxon>Actinomycetota</taxon>
        <taxon>Actinomycetes</taxon>
        <taxon>Micrococcales</taxon>
        <taxon>Tropherymataceae</taxon>
        <taxon>Tropheryma</taxon>
    </lineage>
</organism>
<dbReference type="Gene3D" id="4.10.320.10">
    <property type="entry name" value="E3-binding domain"/>
    <property type="match status" value="1"/>
</dbReference>
<evidence type="ECO:0000256" key="2">
    <source>
        <dbReference type="ARBA" id="ARBA00007317"/>
    </source>
</evidence>
<name>Q83G30_TROWT</name>
<dbReference type="GO" id="GO:0005737">
    <property type="term" value="C:cytoplasm"/>
    <property type="evidence" value="ECO:0007669"/>
    <property type="project" value="TreeGrafter"/>
</dbReference>
<feature type="compositionally biased region" description="Polar residues" evidence="7">
    <location>
        <begin position="95"/>
        <end position="107"/>
    </location>
</feature>
<dbReference type="Proteomes" id="UP000002200">
    <property type="component" value="Chromosome"/>
</dbReference>
<dbReference type="RefSeq" id="WP_011102615.1">
    <property type="nucleotide sequence ID" value="NC_004572.3"/>
</dbReference>
<dbReference type="PROSITE" id="PS50968">
    <property type="entry name" value="BIOTINYL_LIPOYL"/>
    <property type="match status" value="1"/>
</dbReference>
<dbReference type="PANTHER" id="PTHR43178">
    <property type="entry name" value="DIHYDROLIPOAMIDE ACETYLTRANSFERASE COMPONENT OF PYRUVATE DEHYDROGENASE COMPLEX"/>
    <property type="match status" value="1"/>
</dbReference>
<dbReference type="AlphaFoldDB" id="Q83G30"/>
<dbReference type="Gene3D" id="3.30.559.10">
    <property type="entry name" value="Chloramphenicol acetyltransferase-like domain"/>
    <property type="match status" value="1"/>
</dbReference>
<feature type="region of interest" description="Disordered" evidence="7">
    <location>
        <begin position="92"/>
        <end position="116"/>
    </location>
</feature>
<evidence type="ECO:0000256" key="3">
    <source>
        <dbReference type="ARBA" id="ARBA00022679"/>
    </source>
</evidence>
<evidence type="ECO:0000313" key="11">
    <source>
        <dbReference type="Proteomes" id="UP000002200"/>
    </source>
</evidence>
<dbReference type="EC" id="2.3.1.-" evidence="6"/>
<keyword evidence="4 6" id="KW-0450">Lipoyl</keyword>
<feature type="domain" description="Lipoyl-binding" evidence="8">
    <location>
        <begin position="2"/>
        <end position="77"/>
    </location>
</feature>
<dbReference type="InterPro" id="IPR000089">
    <property type="entry name" value="Biotin_lipoyl"/>
</dbReference>
<dbReference type="Pfam" id="PF02817">
    <property type="entry name" value="E3_binding"/>
    <property type="match status" value="1"/>
</dbReference>
<dbReference type="GO" id="GO:0016407">
    <property type="term" value="F:acetyltransferase activity"/>
    <property type="evidence" value="ECO:0007669"/>
    <property type="project" value="TreeGrafter"/>
</dbReference>
<dbReference type="FunFam" id="3.30.559.10:FF:000007">
    <property type="entry name" value="Dihydrolipoamide acetyltransferase component of pyruvate dehydrogenase complex"/>
    <property type="match status" value="1"/>
</dbReference>
<dbReference type="InterPro" id="IPR036625">
    <property type="entry name" value="E3-bd_dom_sf"/>
</dbReference>
<reference evidence="10 11" key="1">
    <citation type="journal article" date="2003" name="Genome Res.">
        <title>Tropheryma whipplei twist: a human pathogenic Actinobacteria with a reduced genome.</title>
        <authorList>
            <person name="Raoult D."/>
            <person name="Ogata H."/>
            <person name="Audic S."/>
            <person name="Robert C."/>
            <person name="Suhre K."/>
            <person name="Drancourt M."/>
            <person name="Claverie J.-M."/>
        </authorList>
    </citation>
    <scope>NUCLEOTIDE SEQUENCE [LARGE SCALE GENOMIC DNA]</scope>
    <source>
        <strain evidence="10 11">Twist</strain>
    </source>
</reference>
<keyword evidence="5 6" id="KW-0012">Acyltransferase</keyword>
<evidence type="ECO:0000259" key="9">
    <source>
        <dbReference type="PROSITE" id="PS51826"/>
    </source>
</evidence>
<evidence type="ECO:0000313" key="10">
    <source>
        <dbReference type="EMBL" id="AAO44600.1"/>
    </source>
</evidence>
<keyword evidence="11" id="KW-1185">Reference proteome</keyword>
<evidence type="ECO:0000256" key="1">
    <source>
        <dbReference type="ARBA" id="ARBA00001938"/>
    </source>
</evidence>
<dbReference type="InterPro" id="IPR001078">
    <property type="entry name" value="2-oxoacid_DH_actylTfrase"/>
</dbReference>
<dbReference type="Pfam" id="PF00198">
    <property type="entry name" value="2-oxoacid_dh"/>
    <property type="match status" value="1"/>
</dbReference>
<dbReference type="OrthoDB" id="9805770at2"/>
<dbReference type="SUPFAM" id="SSF52777">
    <property type="entry name" value="CoA-dependent acyltransferases"/>
    <property type="match status" value="1"/>
</dbReference>
<comment type="similarity">
    <text evidence="2 6">Belongs to the 2-oxoacid dehydrogenase family.</text>
</comment>
<dbReference type="EMBL" id="AE014184">
    <property type="protein sequence ID" value="AAO44600.1"/>
    <property type="molecule type" value="Genomic_DNA"/>
</dbReference>
<dbReference type="STRING" id="203267.TWT_503"/>
<evidence type="ECO:0000259" key="8">
    <source>
        <dbReference type="PROSITE" id="PS50968"/>
    </source>
</evidence>
<accession>Q83G30</accession>
<evidence type="ECO:0000256" key="5">
    <source>
        <dbReference type="ARBA" id="ARBA00023315"/>
    </source>
</evidence>
<dbReference type="Pfam" id="PF00364">
    <property type="entry name" value="Biotin_lipoyl"/>
    <property type="match status" value="1"/>
</dbReference>
<protein>
    <recommendedName>
        <fullName evidence="6">Dihydrolipoamide acetyltransferase component of pyruvate dehydrogenase complex</fullName>
        <ecNumber evidence="6">2.3.1.-</ecNumber>
    </recommendedName>
</protein>
<dbReference type="KEGG" id="twh:TWT_503"/>
<dbReference type="NCBIfam" id="TIGR02927">
    <property type="entry name" value="SucB_Actino"/>
    <property type="match status" value="1"/>
</dbReference>
<evidence type="ECO:0000256" key="4">
    <source>
        <dbReference type="ARBA" id="ARBA00022823"/>
    </source>
</evidence>
<comment type="cofactor">
    <cofactor evidence="1 6">
        <name>(R)-lipoate</name>
        <dbReference type="ChEBI" id="CHEBI:83088"/>
    </cofactor>
</comment>
<keyword evidence="3 6" id="KW-0808">Transferase</keyword>
<dbReference type="InterPro" id="IPR050743">
    <property type="entry name" value="2-oxoacid_DH_E2_comp"/>
</dbReference>